<organism evidence="1 2">
    <name type="scientific">Burkholderia aenigmatica</name>
    <dbReference type="NCBI Taxonomy" id="2015348"/>
    <lineage>
        <taxon>Bacteria</taxon>
        <taxon>Pseudomonadati</taxon>
        <taxon>Pseudomonadota</taxon>
        <taxon>Betaproteobacteria</taxon>
        <taxon>Burkholderiales</taxon>
        <taxon>Burkholderiaceae</taxon>
        <taxon>Burkholderia</taxon>
        <taxon>Burkholderia cepacia complex</taxon>
    </lineage>
</organism>
<comment type="caution">
    <text evidence="1">The sequence shown here is derived from an EMBL/GenBank/DDBJ whole genome shotgun (WGS) entry which is preliminary data.</text>
</comment>
<dbReference type="EMBL" id="CABVQG010000011">
    <property type="protein sequence ID" value="VWC73310.1"/>
    <property type="molecule type" value="Genomic_DNA"/>
</dbReference>
<reference evidence="1 2" key="1">
    <citation type="submission" date="2019-09" db="EMBL/GenBank/DDBJ databases">
        <authorList>
            <person name="Depoorter E."/>
        </authorList>
    </citation>
    <scope>NUCLEOTIDE SEQUENCE [LARGE SCALE GENOMIC DNA]</scope>
    <source>
        <strain evidence="1 2">R-17378</strain>
    </source>
</reference>
<name>A0ABY6XYA9_9BURK</name>
<proteinExistence type="predicted"/>
<gene>
    <name evidence="1" type="ORF">BLA17378_03406</name>
</gene>
<keyword evidence="2" id="KW-1185">Reference proteome</keyword>
<accession>A0ABY6XYA9</accession>
<evidence type="ECO:0000313" key="1">
    <source>
        <dbReference type="EMBL" id="VWC73310.1"/>
    </source>
</evidence>
<protein>
    <submittedName>
        <fullName evidence="1">Uncharacterized protein</fullName>
    </submittedName>
</protein>
<dbReference type="Proteomes" id="UP000494120">
    <property type="component" value="Unassembled WGS sequence"/>
</dbReference>
<sequence>MLHQPIEIVDIDDATAIRKIHEVRQRLAYARRNDDTTPDDAYTDLIEALDFLLALTSDEFSVIEWHARVFPIDARFERALRAEHGVEFNALMAELRDLVAKARYITRGHE</sequence>
<dbReference type="RefSeq" id="WP_174957743.1">
    <property type="nucleotide sequence ID" value="NZ_CABVQG010000011.1"/>
</dbReference>
<evidence type="ECO:0000313" key="2">
    <source>
        <dbReference type="Proteomes" id="UP000494120"/>
    </source>
</evidence>